<gene>
    <name evidence="5" type="ORF">ACFOX3_17190</name>
</gene>
<keyword evidence="2" id="KW-0285">Flavoprotein</keyword>
<sequence>MVNTRKRILLVYHSQSGNTEKLARAVSEGACEDGECEVRTLMAFQASLTDLLWADGLLFGTPENFGYMSGALKDFFDRTYYPAEAYALNLPFALFISAGNDGTGAEREIQRIAKGYPLRQVIPTLICQGEIQAAHLENAKTLGQTLAAGLSMGIF</sequence>
<evidence type="ECO:0000256" key="1">
    <source>
        <dbReference type="ARBA" id="ARBA00001917"/>
    </source>
</evidence>
<evidence type="ECO:0000313" key="5">
    <source>
        <dbReference type="EMBL" id="MFC4364055.1"/>
    </source>
</evidence>
<dbReference type="Gene3D" id="3.40.50.360">
    <property type="match status" value="1"/>
</dbReference>
<evidence type="ECO:0000313" key="6">
    <source>
        <dbReference type="Proteomes" id="UP001595840"/>
    </source>
</evidence>
<reference evidence="6" key="1">
    <citation type="journal article" date="2019" name="Int. J. Syst. Evol. Microbiol.">
        <title>The Global Catalogue of Microorganisms (GCM) 10K type strain sequencing project: providing services to taxonomists for standard genome sequencing and annotation.</title>
        <authorList>
            <consortium name="The Broad Institute Genomics Platform"/>
            <consortium name="The Broad Institute Genome Sequencing Center for Infectious Disease"/>
            <person name="Wu L."/>
            <person name="Ma J."/>
        </authorList>
    </citation>
    <scope>NUCLEOTIDE SEQUENCE [LARGE SCALE GENOMIC DNA]</scope>
    <source>
        <strain evidence="6">CECT 8570</strain>
    </source>
</reference>
<dbReference type="InterPro" id="IPR029039">
    <property type="entry name" value="Flavoprotein-like_sf"/>
</dbReference>
<keyword evidence="3" id="KW-0288">FMN</keyword>
<dbReference type="InterPro" id="IPR005025">
    <property type="entry name" value="FMN_Rdtase-like_dom"/>
</dbReference>
<feature type="domain" description="Flavodoxin-like" evidence="4">
    <location>
        <begin position="8"/>
        <end position="155"/>
    </location>
</feature>
<accession>A0ABV8V824</accession>
<dbReference type="Pfam" id="PF03358">
    <property type="entry name" value="FMN_red"/>
    <property type="match status" value="1"/>
</dbReference>
<dbReference type="PANTHER" id="PTHR30546:SF23">
    <property type="entry name" value="FLAVOPROTEIN-LIKE PROTEIN YCP4-RELATED"/>
    <property type="match status" value="1"/>
</dbReference>
<dbReference type="InterPro" id="IPR001226">
    <property type="entry name" value="Flavodoxin_CS"/>
</dbReference>
<dbReference type="SUPFAM" id="SSF52218">
    <property type="entry name" value="Flavoproteins"/>
    <property type="match status" value="1"/>
</dbReference>
<organism evidence="5 6">
    <name type="scientific">Simiduia curdlanivorans</name>
    <dbReference type="NCBI Taxonomy" id="1492769"/>
    <lineage>
        <taxon>Bacteria</taxon>
        <taxon>Pseudomonadati</taxon>
        <taxon>Pseudomonadota</taxon>
        <taxon>Gammaproteobacteria</taxon>
        <taxon>Cellvibrionales</taxon>
        <taxon>Cellvibrionaceae</taxon>
        <taxon>Simiduia</taxon>
    </lineage>
</organism>
<dbReference type="PROSITE" id="PS00201">
    <property type="entry name" value="FLAVODOXIN"/>
    <property type="match status" value="1"/>
</dbReference>
<comment type="cofactor">
    <cofactor evidence="1">
        <name>FMN</name>
        <dbReference type="ChEBI" id="CHEBI:58210"/>
    </cofactor>
</comment>
<dbReference type="Proteomes" id="UP001595840">
    <property type="component" value="Unassembled WGS sequence"/>
</dbReference>
<dbReference type="EMBL" id="JBHSCX010000021">
    <property type="protein sequence ID" value="MFC4364055.1"/>
    <property type="molecule type" value="Genomic_DNA"/>
</dbReference>
<evidence type="ECO:0000256" key="3">
    <source>
        <dbReference type="ARBA" id="ARBA00022643"/>
    </source>
</evidence>
<dbReference type="PANTHER" id="PTHR30546">
    <property type="entry name" value="FLAVODOXIN-RELATED PROTEIN WRBA-RELATED"/>
    <property type="match status" value="1"/>
</dbReference>
<dbReference type="RefSeq" id="WP_290262834.1">
    <property type="nucleotide sequence ID" value="NZ_JAUFQG010000004.1"/>
</dbReference>
<keyword evidence="6" id="KW-1185">Reference proteome</keyword>
<name>A0ABV8V824_9GAMM</name>
<comment type="caution">
    <text evidence="5">The sequence shown here is derived from an EMBL/GenBank/DDBJ whole genome shotgun (WGS) entry which is preliminary data.</text>
</comment>
<dbReference type="PROSITE" id="PS50902">
    <property type="entry name" value="FLAVODOXIN_LIKE"/>
    <property type="match status" value="1"/>
</dbReference>
<evidence type="ECO:0000259" key="4">
    <source>
        <dbReference type="PROSITE" id="PS50902"/>
    </source>
</evidence>
<dbReference type="InterPro" id="IPR008254">
    <property type="entry name" value="Flavodoxin/NO_synth"/>
</dbReference>
<evidence type="ECO:0000256" key="2">
    <source>
        <dbReference type="ARBA" id="ARBA00022630"/>
    </source>
</evidence>
<protein>
    <submittedName>
        <fullName evidence="5">Flavodoxin family protein</fullName>
    </submittedName>
</protein>
<proteinExistence type="predicted"/>